<keyword evidence="2" id="KW-1185">Reference proteome</keyword>
<evidence type="ECO:0000313" key="2">
    <source>
        <dbReference type="Proteomes" id="UP001148629"/>
    </source>
</evidence>
<proteinExistence type="predicted"/>
<sequence length="266" mass="28664">MASYVITGASKGIGREFVRQLSQNPSNTVFAIVRDPEAAKAKLVSNDNVHIIKGDVTDPASILAAASQVSDISNGKLDVLIHNSNAVDFQTFELLPSQIPFDVEATKKFYELPFATNIYGGIWTTNAFLPLIEKGTVKKIIHISSGMADTNLILGSGLPFSVAYAVAKAGVNVQIAKYAAELASKGIKTLALSPGWVDTYEGPLPKPAELVQGVESLKQLFLKYDPELNGQISPEESVRDQLHVIGKLDEKMSGSFLSQRGVRGKY</sequence>
<evidence type="ECO:0000313" key="1">
    <source>
        <dbReference type="EMBL" id="KAJ3524318.1"/>
    </source>
</evidence>
<name>A0ACC1RRU0_9HYPO</name>
<reference evidence="1" key="1">
    <citation type="submission" date="2022-08" db="EMBL/GenBank/DDBJ databases">
        <title>Genome Sequence of Fusarium decemcellulare.</title>
        <authorList>
            <person name="Buettner E."/>
        </authorList>
    </citation>
    <scope>NUCLEOTIDE SEQUENCE</scope>
    <source>
        <strain evidence="1">Babe19</strain>
    </source>
</reference>
<organism evidence="1 2">
    <name type="scientific">Fusarium decemcellulare</name>
    <dbReference type="NCBI Taxonomy" id="57161"/>
    <lineage>
        <taxon>Eukaryota</taxon>
        <taxon>Fungi</taxon>
        <taxon>Dikarya</taxon>
        <taxon>Ascomycota</taxon>
        <taxon>Pezizomycotina</taxon>
        <taxon>Sordariomycetes</taxon>
        <taxon>Hypocreomycetidae</taxon>
        <taxon>Hypocreales</taxon>
        <taxon>Nectriaceae</taxon>
        <taxon>Fusarium</taxon>
        <taxon>Fusarium decemcellulare species complex</taxon>
    </lineage>
</organism>
<dbReference type="EMBL" id="JANRMS010002101">
    <property type="protein sequence ID" value="KAJ3524318.1"/>
    <property type="molecule type" value="Genomic_DNA"/>
</dbReference>
<comment type="caution">
    <text evidence="1">The sequence shown here is derived from an EMBL/GenBank/DDBJ whole genome shotgun (WGS) entry which is preliminary data.</text>
</comment>
<dbReference type="Proteomes" id="UP001148629">
    <property type="component" value="Unassembled WGS sequence"/>
</dbReference>
<gene>
    <name evidence="1" type="ORF">NM208_g12106</name>
</gene>
<protein>
    <submittedName>
        <fullName evidence="1">Uncharacterized protein</fullName>
    </submittedName>
</protein>
<accession>A0ACC1RRU0</accession>